<reference evidence="2" key="3">
    <citation type="submission" date="2025-08" db="UniProtKB">
        <authorList>
            <consortium name="RefSeq"/>
        </authorList>
    </citation>
    <scope>IDENTIFICATION</scope>
    <source>
        <strain evidence="2">NI907</strain>
    </source>
</reference>
<evidence type="ECO:0000313" key="1">
    <source>
        <dbReference type="Proteomes" id="UP000515153"/>
    </source>
</evidence>
<gene>
    <name evidence="2" type="ORF">PgNI_08494</name>
</gene>
<protein>
    <submittedName>
        <fullName evidence="2">Uncharacterized protein</fullName>
    </submittedName>
</protein>
<evidence type="ECO:0000313" key="2">
    <source>
        <dbReference type="RefSeq" id="XP_030978943.1"/>
    </source>
</evidence>
<sequence length="196" mass="23146">MYEYNRHCISTIFKNFIETIPEEQISSCRYLSDVFFPSGSMSWDILKDCDHKALREENGTIRPKPFYQYFVFRLWSNRSTWVSFSVQDIERPGFGALLFISRSLPSIWRPPLATKSRLQKTVDLYRGTKDNMDYCNIRRMFSNLEEFPTSTLVYDYVQYPKGPYGVTGLVDLQRRFPNQSADRLSLSLQSLTRLWP</sequence>
<reference evidence="1 2" key="1">
    <citation type="journal article" date="2019" name="Mol. Biol. Evol.">
        <title>Blast fungal genomes show frequent chromosomal changes, gene gains and losses, and effector gene turnover.</title>
        <authorList>
            <person name="Gomez Luciano L.B."/>
            <person name="Jason Tsai I."/>
            <person name="Chuma I."/>
            <person name="Tosa Y."/>
            <person name="Chen Y.H."/>
            <person name="Li J.Y."/>
            <person name="Li M.Y."/>
            <person name="Jade Lu M.Y."/>
            <person name="Nakayashiki H."/>
            <person name="Li W.H."/>
        </authorList>
    </citation>
    <scope>NUCLEOTIDE SEQUENCE [LARGE SCALE GENOMIC DNA]</scope>
    <source>
        <strain evidence="1 2">NI907</strain>
    </source>
</reference>
<proteinExistence type="predicted"/>
<dbReference type="AlphaFoldDB" id="A0A6P8AVJ4"/>
<keyword evidence="1" id="KW-1185">Reference proteome</keyword>
<reference evidence="2" key="2">
    <citation type="submission" date="2019-10" db="EMBL/GenBank/DDBJ databases">
        <authorList>
            <consortium name="NCBI Genome Project"/>
        </authorList>
    </citation>
    <scope>NUCLEOTIDE SEQUENCE</scope>
    <source>
        <strain evidence="2">NI907</strain>
    </source>
</reference>
<accession>A0A6P8AVJ4</accession>
<dbReference type="KEGG" id="pgri:PgNI_08494"/>
<dbReference type="RefSeq" id="XP_030978943.1">
    <property type="nucleotide sequence ID" value="XM_031128491.1"/>
</dbReference>
<organism evidence="1 2">
    <name type="scientific">Pyricularia grisea</name>
    <name type="common">Crabgrass-specific blast fungus</name>
    <name type="synonym">Magnaporthe grisea</name>
    <dbReference type="NCBI Taxonomy" id="148305"/>
    <lineage>
        <taxon>Eukaryota</taxon>
        <taxon>Fungi</taxon>
        <taxon>Dikarya</taxon>
        <taxon>Ascomycota</taxon>
        <taxon>Pezizomycotina</taxon>
        <taxon>Sordariomycetes</taxon>
        <taxon>Sordariomycetidae</taxon>
        <taxon>Magnaporthales</taxon>
        <taxon>Pyriculariaceae</taxon>
        <taxon>Pyricularia</taxon>
    </lineage>
</organism>
<dbReference type="Proteomes" id="UP000515153">
    <property type="component" value="Chromosome V"/>
</dbReference>
<name>A0A6P8AVJ4_PYRGI</name>
<dbReference type="GeneID" id="41963399"/>